<feature type="compositionally biased region" description="Low complexity" evidence="5">
    <location>
        <begin position="33"/>
        <end position="57"/>
    </location>
</feature>
<evidence type="ECO:0000313" key="8">
    <source>
        <dbReference type="Proteomes" id="UP000230002"/>
    </source>
</evidence>
<dbReference type="Pfam" id="PF13087">
    <property type="entry name" value="AAA_12"/>
    <property type="match status" value="1"/>
</dbReference>
<dbReference type="Gene3D" id="4.10.1000.10">
    <property type="entry name" value="Zinc finger, CCCH-type"/>
    <property type="match status" value="1"/>
</dbReference>
<feature type="region of interest" description="Disordered" evidence="5">
    <location>
        <begin position="28"/>
        <end position="68"/>
    </location>
</feature>
<dbReference type="CDD" id="cd18808">
    <property type="entry name" value="SF1_C_Upf1"/>
    <property type="match status" value="1"/>
</dbReference>
<dbReference type="InterPro" id="IPR041679">
    <property type="entry name" value="DNA2/NAM7-like_C"/>
</dbReference>
<dbReference type="Proteomes" id="UP000230002">
    <property type="component" value="Unassembled WGS sequence"/>
</dbReference>
<proteinExistence type="predicted"/>
<dbReference type="InterPro" id="IPR047187">
    <property type="entry name" value="SF1_C_Upf1"/>
</dbReference>
<feature type="domain" description="C3H1-type" evidence="6">
    <location>
        <begin position="3"/>
        <end position="31"/>
    </location>
</feature>
<feature type="zinc finger region" description="C3H1-type" evidence="4">
    <location>
        <begin position="3"/>
        <end position="31"/>
    </location>
</feature>
<dbReference type="InterPro" id="IPR045055">
    <property type="entry name" value="DNA2/NAM7-like"/>
</dbReference>
<accession>A0A2G8S8J0</accession>
<reference evidence="7 8" key="1">
    <citation type="journal article" date="2015" name="Sci. Rep.">
        <title>Chromosome-level genome map provides insights into diverse defense mechanisms in the medicinal fungus Ganoderma sinense.</title>
        <authorList>
            <person name="Zhu Y."/>
            <person name="Xu J."/>
            <person name="Sun C."/>
            <person name="Zhou S."/>
            <person name="Xu H."/>
            <person name="Nelson D.R."/>
            <person name="Qian J."/>
            <person name="Song J."/>
            <person name="Luo H."/>
            <person name="Xiang L."/>
            <person name="Li Y."/>
            <person name="Xu Z."/>
            <person name="Ji A."/>
            <person name="Wang L."/>
            <person name="Lu S."/>
            <person name="Hayward A."/>
            <person name="Sun W."/>
            <person name="Li X."/>
            <person name="Schwartz D.C."/>
            <person name="Wang Y."/>
            <person name="Chen S."/>
        </authorList>
    </citation>
    <scope>NUCLEOTIDE SEQUENCE [LARGE SCALE GENOMIC DNA]</scope>
    <source>
        <strain evidence="7 8">ZZ0214-1</strain>
    </source>
</reference>
<keyword evidence="2 4" id="KW-0863">Zinc-finger</keyword>
<dbReference type="Gene3D" id="3.40.50.300">
    <property type="entry name" value="P-loop containing nucleotide triphosphate hydrolases"/>
    <property type="match status" value="3"/>
</dbReference>
<dbReference type="GO" id="GO:0008270">
    <property type="term" value="F:zinc ion binding"/>
    <property type="evidence" value="ECO:0007669"/>
    <property type="project" value="UniProtKB-KW"/>
</dbReference>
<name>A0A2G8S8J0_9APHY</name>
<feature type="region of interest" description="Disordered" evidence="5">
    <location>
        <begin position="100"/>
        <end position="122"/>
    </location>
</feature>
<dbReference type="InterPro" id="IPR041367">
    <property type="entry name" value="Znf-CCCH_4"/>
</dbReference>
<dbReference type="InterPro" id="IPR041677">
    <property type="entry name" value="DNA2/NAM7_AAA_11"/>
</dbReference>
<keyword evidence="3 4" id="KW-0862">Zinc</keyword>
<evidence type="ECO:0000259" key="6">
    <source>
        <dbReference type="PROSITE" id="PS50103"/>
    </source>
</evidence>
<comment type="caution">
    <text evidence="7">The sequence shown here is derived from an EMBL/GenBank/DDBJ whole genome shotgun (WGS) entry which is preliminary data.</text>
</comment>
<feature type="region of interest" description="Disordered" evidence="5">
    <location>
        <begin position="1956"/>
        <end position="1997"/>
    </location>
</feature>
<feature type="zinc finger region" description="C3H1-type" evidence="4">
    <location>
        <begin position="71"/>
        <end position="99"/>
    </location>
</feature>
<dbReference type="InterPro" id="IPR036855">
    <property type="entry name" value="Znf_CCCH_sf"/>
</dbReference>
<organism evidence="7 8">
    <name type="scientific">Ganoderma sinense ZZ0214-1</name>
    <dbReference type="NCBI Taxonomy" id="1077348"/>
    <lineage>
        <taxon>Eukaryota</taxon>
        <taxon>Fungi</taxon>
        <taxon>Dikarya</taxon>
        <taxon>Basidiomycota</taxon>
        <taxon>Agaricomycotina</taxon>
        <taxon>Agaricomycetes</taxon>
        <taxon>Polyporales</taxon>
        <taxon>Polyporaceae</taxon>
        <taxon>Ganoderma</taxon>
    </lineage>
</organism>
<dbReference type="PANTHER" id="PTHR10887">
    <property type="entry name" value="DNA2/NAM7 HELICASE FAMILY"/>
    <property type="match status" value="1"/>
</dbReference>
<dbReference type="STRING" id="1077348.A0A2G8S8J0"/>
<feature type="domain" description="C3H1-type" evidence="6">
    <location>
        <begin position="71"/>
        <end position="99"/>
    </location>
</feature>
<dbReference type="GO" id="GO:0004386">
    <property type="term" value="F:helicase activity"/>
    <property type="evidence" value="ECO:0007669"/>
    <property type="project" value="InterPro"/>
</dbReference>
<evidence type="ECO:0000256" key="1">
    <source>
        <dbReference type="ARBA" id="ARBA00022723"/>
    </source>
</evidence>
<dbReference type="SMART" id="SM00356">
    <property type="entry name" value="ZnF_C3H1"/>
    <property type="match status" value="2"/>
</dbReference>
<dbReference type="SUPFAM" id="SSF52540">
    <property type="entry name" value="P-loop containing nucleoside triphosphate hydrolases"/>
    <property type="match status" value="1"/>
</dbReference>
<keyword evidence="1 4" id="KW-0479">Metal-binding</keyword>
<dbReference type="PROSITE" id="PS50103">
    <property type="entry name" value="ZF_C3H1"/>
    <property type="match status" value="2"/>
</dbReference>
<evidence type="ECO:0000256" key="5">
    <source>
        <dbReference type="SAM" id="MobiDB-lite"/>
    </source>
</evidence>
<evidence type="ECO:0000256" key="2">
    <source>
        <dbReference type="ARBA" id="ARBA00022771"/>
    </source>
</evidence>
<dbReference type="PANTHER" id="PTHR10887:SF341">
    <property type="entry name" value="NFX1-TYPE ZINC FINGER-CONTAINING PROTEIN 1"/>
    <property type="match status" value="1"/>
</dbReference>
<dbReference type="Pfam" id="PF13086">
    <property type="entry name" value="AAA_11"/>
    <property type="match status" value="1"/>
</dbReference>
<evidence type="ECO:0000256" key="3">
    <source>
        <dbReference type="ARBA" id="ARBA00022833"/>
    </source>
</evidence>
<sequence>MAPSGSEPCRFYGTTSGCRYGNRCRYSHDLNQSTTPRGPSSSSGWRSRSQAANSNSSPTLYGVRGGSRPSGLPPNTCQFFWTSGSCNRGFECSFRHVKGPGTTDAEDEATAAQGDGSEGEESVDVDFFSPSGLAAGAGTARDDRLNLTPSEVHNHLKEFLKDDYRFESAAHVQGFVRLLASVNDSNKAWNTENAQELLRVVVKGNSLLRIADILRYEPVDVAIGSLTRTLSFQRGYFPVFQFLASDLVLKSTLHTNINLLYAVIKNNHAVVFATWQKCLRKMLTNASWKDPSPRPAAFYQNNLTGITVFRTLSTVLLQYFNRYKDAIRNNEDMSTFIKQLADWFKTWIDDVSASPPRFEDPASSVPLNKLKLMIAHIREDVDRLIAIVERETGLVQRVAQRGSAISTVTNAQRSQARAAQLVQTYDPPGSLREDGPRHDNDFMEIEQIRIAPTHDELLCAVPPYLPVFSRDAPHHWPADSMQRHLDIQFRLLREELISTTRASLAVVHDDLLRMWSRDRKKSDKTMLEVLIEKNGGAYRTSGYDSVFFQLYTNAEFAALRPPEATRKGISVTLAVDTPSGGAARDKDMRKRVEYWEHAKRLQGASLVALVVVADKTLQVYLGVITSYNTDIAESAKHEQGRIQVQISFFDAEVELMAMRGERLCWGPSNFAVLVDNGVMFEAVRPFLGKLQTIEPTEIPFSRYIAPGGPLDRVQVRPPKYGQVPGFRFDLQCLAKPGGLIAPLDVLNPLAVRRAREQLVRSSILDPSQADAVVDTLTREVSLIQGPPGTGKSFTAKEILRVLFASGIRPIVLIAYTNHALDHMLTSVLDAGITEKVVRLGTRSSDERIAQYTLGELERRAGVSAFDYSMKQQYAIMKQCEEGLYNTMASIRLPLASWEEIEEFLCINYGDHYDSIQFPPPWISRLAQLKWEEEDLQGAFEEVKRKGKKKRTVIKPGYRTMYSIWREGVDIHFLQQTYPARSKPPKGNQGGYDGSSGIRSLLSNPHKLFASIGFYDAIPRVPRTDRSLGLLRESSDVWNMSLAERARLADEWEAGIRARAYESQLEYYRSMKADFEEECRINDEMRDDARRRLLRQTDLIACTTTGAASLTSLLDSIAPKVLMVEEAGQVLEAHILTSLVSSVQHLICIGDPKQLRPTMATFGLSMDSAVGRDLYKFDRSLMERLSDAGYPMSQINVQRRMRPAISHFIRTILYPKLQDHQVVTEYPPVQGMQTDVFFFNHLNKENGTEDSVSKVNMFEVDMVRDLVVYFLRQGAYSGPGDIAVLCAYLGQLQKVRAALRDLKIAVAVDERDAEQLARQGLEEDSEVEMEEVVVAKHVRLGTVDIFQGQEAKIVIVSLVRNSGETDTSRASIGFLKSPNRINVALSRAKHGLYIFGNVANLRQNPTWSTILDDMEDRGQIGFPALTTPVIRASSSFLASTRAGSTARGATLATRSASSRAARNAHIRSVRSLARNRAPHVQSRANGRALTSPARCHAARYAPDFLVTNRARSLFNAGILAPPFVANHAPRRNLCLGDANFGSRDIRNRLIALACGHTFTVQALDLHCGMREYYDVDPTGHFVASKLPSDVRRLPEAANLSDVPRPYYGSALREDHETGRHGHSRAECCEGDLSNYQAQAREIEAETATYAKTKTLVKPSVLLIQSGPLPVENAFSLGAMQRVHGLAVEEARAWRQIVKEIVNTYQGVVKVANARGPHIEMYEAAVSTLLRIEMPEDEDRIRATDVASAGIIKDLINRKVGQARPQADVPFRVEAYFLSLDLRSLLAKIAQARVDGFSNTSNDPDTVRHRGLWTSFVIFLYYSCIADAKKAAALAKGCPTPRHGTRAAVYEAQFAFDAFRCKTVCQRAELSRAGALDGAARERLRCKAADYRRGVAQSLQQLEQSHLRAHPSQTADGLREERRWLEENCRAKGVALERECAKLEEELVTPFDIHMDNRPRVAAQTRPEEDFVRQRPSLAGSTSSAAASGPSDKSSCVVA</sequence>
<evidence type="ECO:0000313" key="7">
    <source>
        <dbReference type="EMBL" id="PIL30096.1"/>
    </source>
</evidence>
<keyword evidence="8" id="KW-1185">Reference proteome</keyword>
<protein>
    <recommendedName>
        <fullName evidence="6">C3H1-type domain-containing protein</fullName>
    </recommendedName>
</protein>
<dbReference type="InterPro" id="IPR000571">
    <property type="entry name" value="Znf_CCCH"/>
</dbReference>
<dbReference type="GO" id="GO:0031380">
    <property type="term" value="C:nuclear RNA-directed RNA polymerase complex"/>
    <property type="evidence" value="ECO:0007669"/>
    <property type="project" value="TreeGrafter"/>
</dbReference>
<gene>
    <name evidence="7" type="ORF">GSI_07673</name>
</gene>
<dbReference type="InterPro" id="IPR027417">
    <property type="entry name" value="P-loop_NTPase"/>
</dbReference>
<evidence type="ECO:0000256" key="4">
    <source>
        <dbReference type="PROSITE-ProRule" id="PRU00723"/>
    </source>
</evidence>
<dbReference type="GO" id="GO:0031048">
    <property type="term" value="P:regulatory ncRNA-mediated heterochromatin formation"/>
    <property type="evidence" value="ECO:0007669"/>
    <property type="project" value="TreeGrafter"/>
</dbReference>
<dbReference type="SUPFAM" id="SSF90229">
    <property type="entry name" value="CCCH zinc finger"/>
    <property type="match status" value="1"/>
</dbReference>
<feature type="compositionally biased region" description="Low complexity" evidence="5">
    <location>
        <begin position="1974"/>
        <end position="1989"/>
    </location>
</feature>
<dbReference type="OrthoDB" id="2423195at2759"/>
<dbReference type="EMBL" id="AYKW01000016">
    <property type="protein sequence ID" value="PIL30096.1"/>
    <property type="molecule type" value="Genomic_DNA"/>
</dbReference>
<dbReference type="Pfam" id="PF18044">
    <property type="entry name" value="zf-CCCH_4"/>
    <property type="match status" value="1"/>
</dbReference>